<reference evidence="2" key="2">
    <citation type="journal article" date="2018" name="Mol. Plant Microbe Interact.">
        <title>Genome sequence resources for the wheat stripe rust pathogen (Puccinia striiformis f. sp. tritici) and the barley stripe rust pathogen (Puccinia striiformis f. sp. hordei).</title>
        <authorList>
            <person name="Xia C."/>
            <person name="Wang M."/>
            <person name="Yin C."/>
            <person name="Cornejo O.E."/>
            <person name="Hulbert S.H."/>
            <person name="Chen X."/>
        </authorList>
    </citation>
    <scope>NUCLEOTIDE SEQUENCE [LARGE SCALE GENOMIC DNA]</scope>
    <source>
        <strain evidence="2">93-210</strain>
    </source>
</reference>
<dbReference type="EMBL" id="CM045880">
    <property type="protein sequence ID" value="KAI7938312.1"/>
    <property type="molecule type" value="Genomic_DNA"/>
</dbReference>
<accession>A0ACC0DSB3</accession>
<dbReference type="Proteomes" id="UP001060170">
    <property type="component" value="Chromosome 16"/>
</dbReference>
<organism evidence="1 2">
    <name type="scientific">Puccinia striiformis f. sp. tritici</name>
    <dbReference type="NCBI Taxonomy" id="168172"/>
    <lineage>
        <taxon>Eukaryota</taxon>
        <taxon>Fungi</taxon>
        <taxon>Dikarya</taxon>
        <taxon>Basidiomycota</taxon>
        <taxon>Pucciniomycotina</taxon>
        <taxon>Pucciniomycetes</taxon>
        <taxon>Pucciniales</taxon>
        <taxon>Pucciniaceae</taxon>
        <taxon>Puccinia</taxon>
    </lineage>
</organism>
<protein>
    <submittedName>
        <fullName evidence="1">Uncharacterized protein</fullName>
    </submittedName>
</protein>
<reference evidence="1 2" key="3">
    <citation type="journal article" date="2022" name="Microbiol. Spectr.">
        <title>Folding features and dynamics of 3D genome architecture in plant fungal pathogens.</title>
        <authorList>
            <person name="Xia C."/>
        </authorList>
    </citation>
    <scope>NUCLEOTIDE SEQUENCE [LARGE SCALE GENOMIC DNA]</scope>
    <source>
        <strain evidence="1 2">93-210</strain>
    </source>
</reference>
<evidence type="ECO:0000313" key="2">
    <source>
        <dbReference type="Proteomes" id="UP001060170"/>
    </source>
</evidence>
<keyword evidence="2" id="KW-1185">Reference proteome</keyword>
<comment type="caution">
    <text evidence="1">The sequence shown here is derived from an EMBL/GenBank/DDBJ whole genome shotgun (WGS) entry which is preliminary data.</text>
</comment>
<evidence type="ECO:0000313" key="1">
    <source>
        <dbReference type="EMBL" id="KAI7938312.1"/>
    </source>
</evidence>
<reference evidence="2" key="1">
    <citation type="journal article" date="2018" name="BMC Genomics">
        <title>Genomic insights into host adaptation between the wheat stripe rust pathogen (Puccinia striiformis f. sp. tritici) and the barley stripe rust pathogen (Puccinia striiformis f. sp. hordei).</title>
        <authorList>
            <person name="Xia C."/>
            <person name="Wang M."/>
            <person name="Yin C."/>
            <person name="Cornejo O.E."/>
            <person name="Hulbert S.H."/>
            <person name="Chen X."/>
        </authorList>
    </citation>
    <scope>NUCLEOTIDE SEQUENCE [LARGE SCALE GENOMIC DNA]</scope>
    <source>
        <strain evidence="2">93-210</strain>
    </source>
</reference>
<proteinExistence type="predicted"/>
<gene>
    <name evidence="1" type="ORF">MJO28_015232</name>
</gene>
<sequence length="206" mass="22306">MDGHNRIVYKYCHPSFQFFLLITTQHNPTHPSRVITRNNLKTIEPKMNSNNQRSRGGVSNDMADSSMNSTKDMMSGMDSGGGGKMDDNFGNNDRQNHGDNQGLMGKMASMVGVGNNNNDSNNNDRSGQNPSSKMMGGVGGGGGQQDFNRQRNNNQDQQPSMGDKVKGTYEQAKGKVMNDPHTARKGDMRKDQAGGDSNDIMGGAGI</sequence>
<name>A0ACC0DSB3_9BASI</name>